<sequence>MAKYFIALRLNIRLDFFLFQIIVKFKRISVIEPLESGNVRLTSRPATERDERGERRERRGGNGAERKRAGRRALCLSRTSKITTRYQKLLKRDNEGGLYNIQKYNSTIFVQKKQNI</sequence>
<keyword evidence="3" id="KW-1185">Reference proteome</keyword>
<protein>
    <submittedName>
        <fullName evidence="2">Uncharacterized protein</fullName>
    </submittedName>
</protein>
<organism evidence="2 3">
    <name type="scientific">Eumeta variegata</name>
    <name type="common">Bagworm moth</name>
    <name type="synonym">Eumeta japonica</name>
    <dbReference type="NCBI Taxonomy" id="151549"/>
    <lineage>
        <taxon>Eukaryota</taxon>
        <taxon>Metazoa</taxon>
        <taxon>Ecdysozoa</taxon>
        <taxon>Arthropoda</taxon>
        <taxon>Hexapoda</taxon>
        <taxon>Insecta</taxon>
        <taxon>Pterygota</taxon>
        <taxon>Neoptera</taxon>
        <taxon>Endopterygota</taxon>
        <taxon>Lepidoptera</taxon>
        <taxon>Glossata</taxon>
        <taxon>Ditrysia</taxon>
        <taxon>Tineoidea</taxon>
        <taxon>Psychidae</taxon>
        <taxon>Oiketicinae</taxon>
        <taxon>Eumeta</taxon>
    </lineage>
</organism>
<dbReference type="AlphaFoldDB" id="A0A4C1SHK4"/>
<name>A0A4C1SHK4_EUMVA</name>
<feature type="compositionally biased region" description="Basic and acidic residues" evidence="1">
    <location>
        <begin position="46"/>
        <end position="67"/>
    </location>
</feature>
<evidence type="ECO:0000256" key="1">
    <source>
        <dbReference type="SAM" id="MobiDB-lite"/>
    </source>
</evidence>
<evidence type="ECO:0000313" key="3">
    <source>
        <dbReference type="Proteomes" id="UP000299102"/>
    </source>
</evidence>
<accession>A0A4C1SHK4</accession>
<gene>
    <name evidence="2" type="ORF">EVAR_70757_1</name>
</gene>
<proteinExistence type="predicted"/>
<feature type="region of interest" description="Disordered" evidence="1">
    <location>
        <begin position="41"/>
        <end position="70"/>
    </location>
</feature>
<reference evidence="2 3" key="1">
    <citation type="journal article" date="2019" name="Commun. Biol.">
        <title>The bagworm genome reveals a unique fibroin gene that provides high tensile strength.</title>
        <authorList>
            <person name="Kono N."/>
            <person name="Nakamura H."/>
            <person name="Ohtoshi R."/>
            <person name="Tomita M."/>
            <person name="Numata K."/>
            <person name="Arakawa K."/>
        </authorList>
    </citation>
    <scope>NUCLEOTIDE SEQUENCE [LARGE SCALE GENOMIC DNA]</scope>
</reference>
<evidence type="ECO:0000313" key="2">
    <source>
        <dbReference type="EMBL" id="GBP00610.1"/>
    </source>
</evidence>
<comment type="caution">
    <text evidence="2">The sequence shown here is derived from an EMBL/GenBank/DDBJ whole genome shotgun (WGS) entry which is preliminary data.</text>
</comment>
<dbReference type="Proteomes" id="UP000299102">
    <property type="component" value="Unassembled WGS sequence"/>
</dbReference>
<dbReference type="EMBL" id="BGZK01003378">
    <property type="protein sequence ID" value="GBP00610.1"/>
    <property type="molecule type" value="Genomic_DNA"/>
</dbReference>